<evidence type="ECO:0000313" key="2">
    <source>
        <dbReference type="EMBL" id="KAK9500244.1"/>
    </source>
</evidence>
<dbReference type="Pfam" id="PF08506">
    <property type="entry name" value="Cse1"/>
    <property type="match status" value="1"/>
</dbReference>
<dbReference type="AlphaFoldDB" id="A0AAW1CVD7"/>
<sequence>MRRDIEGADVETRRRAACDLVRVLAQHFDERVSLIFSQFVQVINSRQYLNSLTFISAVYYAKKHKFPLI</sequence>
<evidence type="ECO:0000259" key="1">
    <source>
        <dbReference type="Pfam" id="PF08506"/>
    </source>
</evidence>
<dbReference type="EMBL" id="JAPXFL010000010">
    <property type="protein sequence ID" value="KAK9500244.1"/>
    <property type="molecule type" value="Genomic_DNA"/>
</dbReference>
<feature type="domain" description="Exportin-2 central" evidence="1">
    <location>
        <begin position="1"/>
        <end position="45"/>
    </location>
</feature>
<proteinExistence type="predicted"/>
<dbReference type="Proteomes" id="UP001461498">
    <property type="component" value="Unassembled WGS sequence"/>
</dbReference>
<gene>
    <name evidence="2" type="ORF">O3M35_001538</name>
</gene>
<dbReference type="InterPro" id="IPR013713">
    <property type="entry name" value="XPO2_central"/>
</dbReference>
<dbReference type="Gene3D" id="1.25.10.10">
    <property type="entry name" value="Leucine-rich Repeat Variant"/>
    <property type="match status" value="1"/>
</dbReference>
<organism evidence="2 3">
    <name type="scientific">Rhynocoris fuscipes</name>
    <dbReference type="NCBI Taxonomy" id="488301"/>
    <lineage>
        <taxon>Eukaryota</taxon>
        <taxon>Metazoa</taxon>
        <taxon>Ecdysozoa</taxon>
        <taxon>Arthropoda</taxon>
        <taxon>Hexapoda</taxon>
        <taxon>Insecta</taxon>
        <taxon>Pterygota</taxon>
        <taxon>Neoptera</taxon>
        <taxon>Paraneoptera</taxon>
        <taxon>Hemiptera</taxon>
        <taxon>Heteroptera</taxon>
        <taxon>Panheteroptera</taxon>
        <taxon>Cimicomorpha</taxon>
        <taxon>Reduviidae</taxon>
        <taxon>Harpactorinae</taxon>
        <taxon>Harpactorini</taxon>
        <taxon>Rhynocoris</taxon>
    </lineage>
</organism>
<keyword evidence="3" id="KW-1185">Reference proteome</keyword>
<accession>A0AAW1CVD7</accession>
<reference evidence="2 3" key="1">
    <citation type="submission" date="2022-12" db="EMBL/GenBank/DDBJ databases">
        <title>Chromosome-level genome assembly of true bugs.</title>
        <authorList>
            <person name="Ma L."/>
            <person name="Li H."/>
        </authorList>
    </citation>
    <scope>NUCLEOTIDE SEQUENCE [LARGE SCALE GENOMIC DNA]</scope>
    <source>
        <strain evidence="2">Lab_2022b</strain>
    </source>
</reference>
<comment type="caution">
    <text evidence="2">The sequence shown here is derived from an EMBL/GenBank/DDBJ whole genome shotgun (WGS) entry which is preliminary data.</text>
</comment>
<name>A0AAW1CVD7_9HEMI</name>
<dbReference type="InterPro" id="IPR011989">
    <property type="entry name" value="ARM-like"/>
</dbReference>
<protein>
    <recommendedName>
        <fullName evidence="1">Exportin-2 central domain-containing protein</fullName>
    </recommendedName>
</protein>
<dbReference type="GO" id="GO:0006886">
    <property type="term" value="P:intracellular protein transport"/>
    <property type="evidence" value="ECO:0007669"/>
    <property type="project" value="InterPro"/>
</dbReference>
<evidence type="ECO:0000313" key="3">
    <source>
        <dbReference type="Proteomes" id="UP001461498"/>
    </source>
</evidence>